<sequence>MTHALNGKRILVTQVETFMGPAICEELRAQGAEVIPHEGALISSESCSEAIAAAGEFDILIANLAIAAPTTRATEVTDEEWSDVFEALVHPLPRLARAVLPNWQERGSGKIIVVGSASALRGINRTSTYCAARGAQLSWVQAVGIEMAQHGIQVNCVAQNFVENPSYFPQEVQENPRFQERLKREVPLGRLVTAKEDVSLIAYLCSDVADCFVGQAFPMCGGWVNR</sequence>
<evidence type="ECO:0000313" key="2">
    <source>
        <dbReference type="EMBL" id="QFU75441.1"/>
    </source>
</evidence>
<dbReference type="InterPro" id="IPR002347">
    <property type="entry name" value="SDR_fam"/>
</dbReference>
<dbReference type="PANTHER" id="PTHR42879">
    <property type="entry name" value="3-OXOACYL-(ACYL-CARRIER-PROTEIN) REDUCTASE"/>
    <property type="match status" value="1"/>
</dbReference>
<evidence type="ECO:0000256" key="1">
    <source>
        <dbReference type="ARBA" id="ARBA00006484"/>
    </source>
</evidence>
<dbReference type="SUPFAM" id="SSF51735">
    <property type="entry name" value="NAD(P)-binding Rossmann-fold domains"/>
    <property type="match status" value="1"/>
</dbReference>
<proteinExistence type="inferred from homology"/>
<dbReference type="AlphaFoldDB" id="A0A5P9NI16"/>
<dbReference type="KEGG" id="halc:EY643_07110"/>
<accession>A0A5P9NI16</accession>
<evidence type="ECO:0000313" key="3">
    <source>
        <dbReference type="Proteomes" id="UP000326287"/>
    </source>
</evidence>
<protein>
    <submittedName>
        <fullName evidence="2">SDR family oxidoreductase</fullName>
    </submittedName>
</protein>
<dbReference type="InterPro" id="IPR050259">
    <property type="entry name" value="SDR"/>
</dbReference>
<organism evidence="2 3">
    <name type="scientific">Halioglobus maricola</name>
    <dbReference type="NCBI Taxonomy" id="2601894"/>
    <lineage>
        <taxon>Bacteria</taxon>
        <taxon>Pseudomonadati</taxon>
        <taxon>Pseudomonadota</taxon>
        <taxon>Gammaproteobacteria</taxon>
        <taxon>Cellvibrionales</taxon>
        <taxon>Halieaceae</taxon>
        <taxon>Halioglobus</taxon>
    </lineage>
</organism>
<keyword evidence="3" id="KW-1185">Reference proteome</keyword>
<comment type="similarity">
    <text evidence="1">Belongs to the short-chain dehydrogenases/reductases (SDR) family.</text>
</comment>
<gene>
    <name evidence="2" type="ORF">EY643_07110</name>
</gene>
<dbReference type="OrthoDB" id="8665216at2"/>
<dbReference type="EMBL" id="CP036422">
    <property type="protein sequence ID" value="QFU75441.1"/>
    <property type="molecule type" value="Genomic_DNA"/>
</dbReference>
<dbReference type="InterPro" id="IPR036291">
    <property type="entry name" value="NAD(P)-bd_dom_sf"/>
</dbReference>
<dbReference type="Gene3D" id="3.40.50.720">
    <property type="entry name" value="NAD(P)-binding Rossmann-like Domain"/>
    <property type="match status" value="1"/>
</dbReference>
<dbReference type="PANTHER" id="PTHR42879:SF2">
    <property type="entry name" value="3-OXOACYL-[ACYL-CARRIER-PROTEIN] REDUCTASE FABG"/>
    <property type="match status" value="1"/>
</dbReference>
<name>A0A5P9NI16_9GAMM</name>
<dbReference type="PRINTS" id="PR00081">
    <property type="entry name" value="GDHRDH"/>
</dbReference>
<dbReference type="Proteomes" id="UP000326287">
    <property type="component" value="Chromosome"/>
</dbReference>
<dbReference type="Pfam" id="PF13561">
    <property type="entry name" value="adh_short_C2"/>
    <property type="match status" value="1"/>
</dbReference>
<reference evidence="2 3" key="1">
    <citation type="submission" date="2019-02" db="EMBL/GenBank/DDBJ databases">
        <authorList>
            <person name="Li S.-H."/>
        </authorList>
    </citation>
    <scope>NUCLEOTIDE SEQUENCE [LARGE SCALE GENOMIC DNA]</scope>
    <source>
        <strain evidence="2 3">IMCC14385</strain>
    </source>
</reference>
<dbReference type="RefSeq" id="WP_152661548.1">
    <property type="nucleotide sequence ID" value="NZ_CP036422.1"/>
</dbReference>